<name>A0A547P728_9SPHN</name>
<dbReference type="RefSeq" id="WP_142789233.1">
    <property type="nucleotide sequence ID" value="NZ_VHJK01000002.1"/>
</dbReference>
<feature type="transmembrane region" description="Helical" evidence="1">
    <location>
        <begin position="73"/>
        <end position="91"/>
    </location>
</feature>
<gene>
    <name evidence="2" type="ORF">FGU71_13135</name>
</gene>
<dbReference type="OrthoDB" id="166547at2"/>
<keyword evidence="1" id="KW-1133">Transmembrane helix</keyword>
<evidence type="ECO:0000313" key="3">
    <source>
        <dbReference type="Proteomes" id="UP000316343"/>
    </source>
</evidence>
<dbReference type="InterPro" id="IPR018687">
    <property type="entry name" value="DUF2177_membr"/>
</dbReference>
<dbReference type="AlphaFoldDB" id="A0A547P728"/>
<comment type="caution">
    <text evidence="2">The sequence shown here is derived from an EMBL/GenBank/DDBJ whole genome shotgun (WGS) entry which is preliminary data.</text>
</comment>
<organism evidence="2 3">
    <name type="scientific">Erythrobacter insulae</name>
    <dbReference type="NCBI Taxonomy" id="2584124"/>
    <lineage>
        <taxon>Bacteria</taxon>
        <taxon>Pseudomonadati</taxon>
        <taxon>Pseudomonadota</taxon>
        <taxon>Alphaproteobacteria</taxon>
        <taxon>Sphingomonadales</taxon>
        <taxon>Erythrobacteraceae</taxon>
        <taxon>Erythrobacter/Porphyrobacter group</taxon>
        <taxon>Erythrobacter</taxon>
    </lineage>
</organism>
<sequence>MSKYLVAFICAALVFGALDAVWLSWAGPNLYRPIIGEIMADEFNVVAAGSFYFLYLLGMVWFAIKPGLQSGKVSVALLNGVLLGALCYATFDLTSQAVFKVWATQISIMDIFWGGFATGTTSAIATFVSLRLTK</sequence>
<feature type="transmembrane region" description="Helical" evidence="1">
    <location>
        <begin position="111"/>
        <end position="130"/>
    </location>
</feature>
<dbReference type="EMBL" id="VHJK01000002">
    <property type="protein sequence ID" value="TRD09943.1"/>
    <property type="molecule type" value="Genomic_DNA"/>
</dbReference>
<keyword evidence="3" id="KW-1185">Reference proteome</keyword>
<dbReference type="Proteomes" id="UP000316343">
    <property type="component" value="Unassembled WGS sequence"/>
</dbReference>
<protein>
    <submittedName>
        <fullName evidence="2">DUF2177 family protein</fullName>
    </submittedName>
</protein>
<keyword evidence="1" id="KW-0472">Membrane</keyword>
<evidence type="ECO:0000313" key="2">
    <source>
        <dbReference type="EMBL" id="TRD09943.1"/>
    </source>
</evidence>
<evidence type="ECO:0000256" key="1">
    <source>
        <dbReference type="SAM" id="Phobius"/>
    </source>
</evidence>
<proteinExistence type="predicted"/>
<feature type="transmembrane region" description="Helical" evidence="1">
    <location>
        <begin position="45"/>
        <end position="64"/>
    </location>
</feature>
<accession>A0A547P728</accession>
<dbReference type="Pfam" id="PF09945">
    <property type="entry name" value="DUF2177"/>
    <property type="match status" value="1"/>
</dbReference>
<keyword evidence="1" id="KW-0812">Transmembrane</keyword>
<reference evidence="2 3" key="1">
    <citation type="submission" date="2019-06" db="EMBL/GenBank/DDBJ databases">
        <title>Erythrobacter insulae sp. nov., isolated from a tidal flat.</title>
        <authorList>
            <person name="Yoon J.-H."/>
        </authorList>
    </citation>
    <scope>NUCLEOTIDE SEQUENCE [LARGE SCALE GENOMIC DNA]</scope>
    <source>
        <strain evidence="2 3">JBTF-M21</strain>
    </source>
</reference>